<sequence length="130" mass="13335">MRTGRLRAIGAVTFVYGIATACRPGLLARPSGLVERHGGVAPHTAMVLRPMAWRDAASGLAMVVAPDGPALATASALRIASDVGDALLLGRTLSGRVRRTGAVASALGWAALTAVNLLGRPDTARYRAGH</sequence>
<reference evidence="1 2" key="1">
    <citation type="submission" date="2022-08" db="EMBL/GenBank/DDBJ databases">
        <authorList>
            <person name="Somphong A."/>
            <person name="Phongsopitanun W."/>
        </authorList>
    </citation>
    <scope>NUCLEOTIDE SEQUENCE [LARGE SCALE GENOMIC DNA]</scope>
    <source>
        <strain evidence="1 2">LP11</strain>
    </source>
</reference>
<gene>
    <name evidence="1" type="ORF">NX794_30750</name>
</gene>
<evidence type="ECO:0000313" key="2">
    <source>
        <dbReference type="Proteomes" id="UP001205612"/>
    </source>
</evidence>
<name>A0ABT2BAZ1_9ACTN</name>
<protein>
    <submittedName>
        <fullName evidence="1">Uncharacterized protein</fullName>
    </submittedName>
</protein>
<organism evidence="1 2">
    <name type="scientific">Streptomyces pyxinicus</name>
    <dbReference type="NCBI Taxonomy" id="2970331"/>
    <lineage>
        <taxon>Bacteria</taxon>
        <taxon>Bacillati</taxon>
        <taxon>Actinomycetota</taxon>
        <taxon>Actinomycetes</taxon>
        <taxon>Kitasatosporales</taxon>
        <taxon>Streptomycetaceae</taxon>
        <taxon>Streptomyces</taxon>
    </lineage>
</organism>
<comment type="caution">
    <text evidence="1">The sequence shown here is derived from an EMBL/GenBank/DDBJ whole genome shotgun (WGS) entry which is preliminary data.</text>
</comment>
<dbReference type="EMBL" id="JANUGP010000033">
    <property type="protein sequence ID" value="MCS0605551.1"/>
    <property type="molecule type" value="Genomic_DNA"/>
</dbReference>
<dbReference type="RefSeq" id="WP_258782766.1">
    <property type="nucleotide sequence ID" value="NZ_JANUGP010000033.1"/>
</dbReference>
<proteinExistence type="predicted"/>
<accession>A0ABT2BAZ1</accession>
<dbReference type="Proteomes" id="UP001205612">
    <property type="component" value="Unassembled WGS sequence"/>
</dbReference>
<evidence type="ECO:0000313" key="1">
    <source>
        <dbReference type="EMBL" id="MCS0605551.1"/>
    </source>
</evidence>
<dbReference type="PROSITE" id="PS51257">
    <property type="entry name" value="PROKAR_LIPOPROTEIN"/>
    <property type="match status" value="1"/>
</dbReference>
<keyword evidence="2" id="KW-1185">Reference proteome</keyword>